<reference evidence="7 8" key="1">
    <citation type="submission" date="2018-11" db="EMBL/GenBank/DDBJ databases">
        <title>Genome sequence of Saitozyma podzolica DSM 27192.</title>
        <authorList>
            <person name="Aliyu H."/>
            <person name="Gorte O."/>
            <person name="Ochsenreither K."/>
        </authorList>
    </citation>
    <scope>NUCLEOTIDE SEQUENCE [LARGE SCALE GENOMIC DNA]</scope>
    <source>
        <strain evidence="7 8">DSM 27192</strain>
    </source>
</reference>
<evidence type="ECO:0000256" key="5">
    <source>
        <dbReference type="ARBA" id="ARBA00023242"/>
    </source>
</evidence>
<proteinExistence type="predicted"/>
<dbReference type="GO" id="GO:0008270">
    <property type="term" value="F:zinc ion binding"/>
    <property type="evidence" value="ECO:0007669"/>
    <property type="project" value="InterPro"/>
</dbReference>
<accession>A0A427YPK9</accession>
<dbReference type="PANTHER" id="PTHR47338">
    <property type="entry name" value="ZN(II)2CYS6 TRANSCRIPTION FACTOR (EUROFUNG)-RELATED"/>
    <property type="match status" value="1"/>
</dbReference>
<dbReference type="GO" id="GO:0005634">
    <property type="term" value="C:nucleus"/>
    <property type="evidence" value="ECO:0007669"/>
    <property type="project" value="UniProtKB-SubCell"/>
</dbReference>
<keyword evidence="8" id="KW-1185">Reference proteome</keyword>
<dbReference type="AlphaFoldDB" id="A0A427YPK9"/>
<evidence type="ECO:0000313" key="7">
    <source>
        <dbReference type="EMBL" id="RSH93042.1"/>
    </source>
</evidence>
<feature type="domain" description="Xylanolytic transcriptional activator regulatory" evidence="6">
    <location>
        <begin position="5"/>
        <end position="157"/>
    </location>
</feature>
<dbReference type="GO" id="GO:0000981">
    <property type="term" value="F:DNA-binding transcription factor activity, RNA polymerase II-specific"/>
    <property type="evidence" value="ECO:0007669"/>
    <property type="project" value="InterPro"/>
</dbReference>
<keyword evidence="5" id="KW-0539">Nucleus</keyword>
<dbReference type="EMBL" id="RSCD01000004">
    <property type="protein sequence ID" value="RSH93042.1"/>
    <property type="molecule type" value="Genomic_DNA"/>
</dbReference>
<comment type="subcellular location">
    <subcellularLocation>
        <location evidence="1">Nucleus</location>
    </subcellularLocation>
</comment>
<dbReference type="STRING" id="1890683.A0A427YPK9"/>
<evidence type="ECO:0000256" key="3">
    <source>
        <dbReference type="ARBA" id="ARBA00023015"/>
    </source>
</evidence>
<dbReference type="InterPro" id="IPR050815">
    <property type="entry name" value="TF_fung"/>
</dbReference>
<keyword evidence="4" id="KW-0804">Transcription</keyword>
<name>A0A427YPK9_9TREE</name>
<dbReference type="OrthoDB" id="5419315at2759"/>
<dbReference type="GO" id="GO:0006351">
    <property type="term" value="P:DNA-templated transcription"/>
    <property type="evidence" value="ECO:0007669"/>
    <property type="project" value="InterPro"/>
</dbReference>
<organism evidence="7 8">
    <name type="scientific">Saitozyma podzolica</name>
    <dbReference type="NCBI Taxonomy" id="1890683"/>
    <lineage>
        <taxon>Eukaryota</taxon>
        <taxon>Fungi</taxon>
        <taxon>Dikarya</taxon>
        <taxon>Basidiomycota</taxon>
        <taxon>Agaricomycotina</taxon>
        <taxon>Tremellomycetes</taxon>
        <taxon>Tremellales</taxon>
        <taxon>Trimorphomycetaceae</taxon>
        <taxon>Saitozyma</taxon>
    </lineage>
</organism>
<dbReference type="CDD" id="cd12148">
    <property type="entry name" value="fungal_TF_MHR"/>
    <property type="match status" value="1"/>
</dbReference>
<dbReference type="Proteomes" id="UP000279259">
    <property type="component" value="Unassembled WGS sequence"/>
</dbReference>
<protein>
    <recommendedName>
        <fullName evidence="6">Xylanolytic transcriptional activator regulatory domain-containing protein</fullName>
    </recommendedName>
</protein>
<dbReference type="GO" id="GO:0003677">
    <property type="term" value="F:DNA binding"/>
    <property type="evidence" value="ECO:0007669"/>
    <property type="project" value="InterPro"/>
</dbReference>
<evidence type="ECO:0000313" key="8">
    <source>
        <dbReference type="Proteomes" id="UP000279259"/>
    </source>
</evidence>
<comment type="caution">
    <text evidence="7">The sequence shown here is derived from an EMBL/GenBank/DDBJ whole genome shotgun (WGS) entry which is preliminary data.</text>
</comment>
<keyword evidence="2" id="KW-0479">Metal-binding</keyword>
<keyword evidence="3" id="KW-0805">Transcription regulation</keyword>
<dbReference type="Pfam" id="PF04082">
    <property type="entry name" value="Fungal_trans"/>
    <property type="match status" value="1"/>
</dbReference>
<evidence type="ECO:0000256" key="1">
    <source>
        <dbReference type="ARBA" id="ARBA00004123"/>
    </source>
</evidence>
<evidence type="ECO:0000256" key="4">
    <source>
        <dbReference type="ARBA" id="ARBA00023163"/>
    </source>
</evidence>
<evidence type="ECO:0000256" key="2">
    <source>
        <dbReference type="ARBA" id="ARBA00022723"/>
    </source>
</evidence>
<dbReference type="PANTHER" id="PTHR47338:SF7">
    <property type="entry name" value="ZN(II)2CYS6 TRANSCRIPTION FACTOR (EUROFUNG)"/>
    <property type="match status" value="1"/>
</dbReference>
<sequence>MRAGQAPEDLLLMMIASALRFADEPTPENLARADAWADEAISWISSQVFGGFGAEQLMTMLLAQHYDLQRNHFASAWLLAGKCTRMMQMMSLQTFDRTYPADLDSRLSRSPLLSAECLRRLAWSVFYSDSIIDGGRHGFHTIDENAYRLQLPCDETSFLANEPVRTEPLFPDTPSTVLPTHDQVPIGISCHLIRVAAARRRALHFAWRVSLREQPPSQLEAEAADLEATIEPVISSLPSRFHFNSNNIQVHRASMPAFLLLHLFRHNLYIVLGRARLMIYQGNPQRAHLISQARSSRIARALPIAGIVAEGVEARANFCPQVGVQAYVALEILLFEPRRLAETDPSVNPQSKDIIGALTPLLTVIRDLSMRSELVRTMYPEAVHRLLQCGHADILEPSDWTAFTSQYQIIGQDEAEYDFRDLRWAKRERFRKAGRPPESASAEDAETLLEITNEGGSGSCSVKTPPRLDALAVTLSPDFALTAIRVGHGNGNALGTNPVNVDSLGLLPVPAAQPHGQAVDPTLATAGTWLNSIDMGGMDHETFPFDWTWLWDESGEHGHLSGDARSL</sequence>
<dbReference type="InterPro" id="IPR007219">
    <property type="entry name" value="XnlR_reg_dom"/>
</dbReference>
<evidence type="ECO:0000259" key="6">
    <source>
        <dbReference type="Pfam" id="PF04082"/>
    </source>
</evidence>
<gene>
    <name evidence="7" type="ORF">EHS25_007395</name>
</gene>